<evidence type="ECO:0000256" key="5">
    <source>
        <dbReference type="ARBA" id="ARBA00022692"/>
    </source>
</evidence>
<keyword evidence="5 11" id="KW-0812">Transmembrane</keyword>
<dbReference type="PANTHER" id="PTHR21522:SF58">
    <property type="entry name" value="AGAP000074-PA"/>
    <property type="match status" value="1"/>
</dbReference>
<feature type="transmembrane region" description="Helical" evidence="11">
    <location>
        <begin position="246"/>
        <end position="264"/>
    </location>
</feature>
<dbReference type="RefSeq" id="XP_022235518.1">
    <property type="nucleotide sequence ID" value="XM_022379810.1"/>
</dbReference>
<keyword evidence="8" id="KW-0406">Ion transport</keyword>
<dbReference type="GeneID" id="111083339"/>
<keyword evidence="9 11" id="KW-0472">Membrane</keyword>
<keyword evidence="12" id="KW-1185">Reference proteome</keyword>
<feature type="transmembrane region" description="Helical" evidence="11">
    <location>
        <begin position="523"/>
        <end position="540"/>
    </location>
</feature>
<gene>
    <name evidence="13 14" type="primary">LOC111083339</name>
</gene>
<evidence type="ECO:0000256" key="11">
    <source>
        <dbReference type="SAM" id="Phobius"/>
    </source>
</evidence>
<dbReference type="Pfam" id="PF03189">
    <property type="entry name" value="Otopetrin"/>
    <property type="match status" value="1"/>
</dbReference>
<feature type="transmembrane region" description="Helical" evidence="11">
    <location>
        <begin position="383"/>
        <end position="404"/>
    </location>
</feature>
<evidence type="ECO:0000256" key="2">
    <source>
        <dbReference type="ARBA" id="ARBA00006513"/>
    </source>
</evidence>
<feature type="transmembrane region" description="Helical" evidence="11">
    <location>
        <begin position="416"/>
        <end position="435"/>
    </location>
</feature>
<keyword evidence="10" id="KW-0407">Ion channel</keyword>
<feature type="transmembrane region" description="Helical" evidence="11">
    <location>
        <begin position="175"/>
        <end position="196"/>
    </location>
</feature>
<dbReference type="RefSeq" id="XP_022235519.1">
    <property type="nucleotide sequence ID" value="XM_022379811.1"/>
</dbReference>
<feature type="transmembrane region" description="Helical" evidence="11">
    <location>
        <begin position="321"/>
        <end position="340"/>
    </location>
</feature>
<keyword evidence="4" id="KW-1003">Cell membrane</keyword>
<feature type="transmembrane region" description="Helical" evidence="11">
    <location>
        <begin position="480"/>
        <end position="502"/>
    </location>
</feature>
<keyword evidence="7 11" id="KW-1133">Transmembrane helix</keyword>
<evidence type="ECO:0000313" key="14">
    <source>
        <dbReference type="RefSeq" id="XP_022235519.1"/>
    </source>
</evidence>
<evidence type="ECO:0000256" key="4">
    <source>
        <dbReference type="ARBA" id="ARBA00022475"/>
    </source>
</evidence>
<feature type="transmembrane region" description="Helical" evidence="11">
    <location>
        <begin position="455"/>
        <end position="474"/>
    </location>
</feature>
<evidence type="ECO:0000256" key="10">
    <source>
        <dbReference type="ARBA" id="ARBA00023303"/>
    </source>
</evidence>
<dbReference type="PANTHER" id="PTHR21522">
    <property type="entry name" value="PROTON CHANNEL OTOP"/>
    <property type="match status" value="1"/>
</dbReference>
<evidence type="ECO:0000256" key="1">
    <source>
        <dbReference type="ARBA" id="ARBA00004651"/>
    </source>
</evidence>
<keyword evidence="3" id="KW-0813">Transport</keyword>
<organism evidence="12 14">
    <name type="scientific">Limulus polyphemus</name>
    <name type="common">Atlantic horseshoe crab</name>
    <dbReference type="NCBI Taxonomy" id="6850"/>
    <lineage>
        <taxon>Eukaryota</taxon>
        <taxon>Metazoa</taxon>
        <taxon>Ecdysozoa</taxon>
        <taxon>Arthropoda</taxon>
        <taxon>Chelicerata</taxon>
        <taxon>Merostomata</taxon>
        <taxon>Xiphosura</taxon>
        <taxon>Limulidae</taxon>
        <taxon>Limulus</taxon>
    </lineage>
</organism>
<comment type="similarity">
    <text evidence="2">Belongs to the otopetrin family.</text>
</comment>
<keyword evidence="6" id="KW-0375">Hydrogen ion transport</keyword>
<sequence>MTAKNEDSDYGSNDFDLNSVESDNNILTITNKQSFFSQDMSFSKRKQSAFPSVPQLEDPTIVKNTVNKNLSVLTSIIYAVFLVTLGGLITLADQSKTRRYKAEIFSIVVAVLGIIWLIFVHFDIHRYKEHGVLELNKSMEEGEIRRSQTANVFVDRRNKDTPPYLFLKGRHGGIFYLKIGMAVFCFGHLIYEGLHFVQQVIFLTKQDTSCVDVTGIVLHVITPVYSFYQLFICFKYANVIINRLKPFARFGLIHLFGTSLFFWLSTVVEDALQDYNLFISNSVVQSNTTSVNFITNSSSPSKECVRKYFLLSPYLVRAVRYLYPFTIEYNLLLAGVWFGMWRNIGKDHKHAMAQHLIRKKDDDVRFESNLVLNVDCHSANRGLFVGLFLLFVTIVTLIVFFVAMNSDKYVETGVELQVVQEMSLLVLGLISVSLAWRQIAKLDVNVYSVTFLDDFLMFFTLPFFFINGILTVWAELQDTNYVRVILNVLEIIQVIFQTVFISDGLRRCSNKSELQFRKPGREVITFLIILNVALWIVNTFQHKSIESFLAPERHYGIQWMFVEHATLPLMLFYRFHSSVCLVDVWQSAYKKGE</sequence>
<protein>
    <submittedName>
        <fullName evidence="13 14">Otopetrin-1-like</fullName>
    </submittedName>
</protein>
<name>A0ABM1RVW4_LIMPO</name>
<feature type="transmembrane region" description="Helical" evidence="11">
    <location>
        <begin position="70"/>
        <end position="92"/>
    </location>
</feature>
<evidence type="ECO:0000313" key="13">
    <source>
        <dbReference type="RefSeq" id="XP_022235518.1"/>
    </source>
</evidence>
<evidence type="ECO:0000256" key="7">
    <source>
        <dbReference type="ARBA" id="ARBA00022989"/>
    </source>
</evidence>
<evidence type="ECO:0000256" key="6">
    <source>
        <dbReference type="ARBA" id="ARBA00022781"/>
    </source>
</evidence>
<evidence type="ECO:0000313" key="12">
    <source>
        <dbReference type="Proteomes" id="UP000694941"/>
    </source>
</evidence>
<accession>A0ABM1RVW4</accession>
<proteinExistence type="inferred from homology"/>
<dbReference type="InterPro" id="IPR004878">
    <property type="entry name" value="Otopetrin"/>
</dbReference>
<reference evidence="13 14" key="1">
    <citation type="submission" date="2025-05" db="UniProtKB">
        <authorList>
            <consortium name="RefSeq"/>
        </authorList>
    </citation>
    <scope>IDENTIFICATION</scope>
    <source>
        <tissue evidence="13 14">Muscle</tissue>
    </source>
</reference>
<dbReference type="Proteomes" id="UP000694941">
    <property type="component" value="Unplaced"/>
</dbReference>
<feature type="transmembrane region" description="Helical" evidence="11">
    <location>
        <begin position="104"/>
        <end position="122"/>
    </location>
</feature>
<comment type="subcellular location">
    <subcellularLocation>
        <location evidence="1">Cell membrane</location>
        <topology evidence="1">Multi-pass membrane protein</topology>
    </subcellularLocation>
</comment>
<feature type="transmembrane region" description="Helical" evidence="11">
    <location>
        <begin position="216"/>
        <end position="234"/>
    </location>
</feature>
<evidence type="ECO:0000256" key="9">
    <source>
        <dbReference type="ARBA" id="ARBA00023136"/>
    </source>
</evidence>
<evidence type="ECO:0000256" key="3">
    <source>
        <dbReference type="ARBA" id="ARBA00022448"/>
    </source>
</evidence>
<evidence type="ECO:0000256" key="8">
    <source>
        <dbReference type="ARBA" id="ARBA00023065"/>
    </source>
</evidence>